<dbReference type="PANTHER" id="PTHR13390:SF0">
    <property type="entry name" value="LIPID DROPLET-ASSOCIATED HYDROLASE"/>
    <property type="match status" value="1"/>
</dbReference>
<dbReference type="PANTHER" id="PTHR13390">
    <property type="entry name" value="LIPASE"/>
    <property type="match status" value="1"/>
</dbReference>
<feature type="transmembrane region" description="Helical" evidence="3">
    <location>
        <begin position="33"/>
        <end position="54"/>
    </location>
</feature>
<keyword evidence="3" id="KW-1133">Transmembrane helix</keyword>
<dbReference type="EMBL" id="MU129062">
    <property type="protein sequence ID" value="KAF9508242.1"/>
    <property type="molecule type" value="Genomic_DNA"/>
</dbReference>
<feature type="region of interest" description="Disordered" evidence="2">
    <location>
        <begin position="110"/>
        <end position="137"/>
    </location>
</feature>
<evidence type="ECO:0000256" key="1">
    <source>
        <dbReference type="ARBA" id="ARBA00022801"/>
    </source>
</evidence>
<sequence length="222" mass="24442">MKARPEAVDGAFMLFPTVCDMAQTPNGRRLRPLFFFVSAYILAAVVAVFFVYLFPAPLTLRLCEALFPIFPRSQLYVLRSLICSPRTVFSALRMARDEMRIIKGIQDLPSYDDPPLEEGEEIRTSGGGTKGEKEESWGMGEGGAVADVLRTNAKGIWVYFAERDNWVGEKGRVEIYRALKEGGGAFDEGMGNGSGEAVFGSDGVPHDFCISEYWVCSVDGLA</sequence>
<comment type="caution">
    <text evidence="4">The sequence shown here is derived from an EMBL/GenBank/DDBJ whole genome shotgun (WGS) entry which is preliminary data.</text>
</comment>
<keyword evidence="1" id="KW-0378">Hydrolase</keyword>
<reference evidence="4" key="1">
    <citation type="journal article" date="2020" name="Nat. Commun.">
        <title>Large-scale genome sequencing of mycorrhizal fungi provides insights into the early evolution of symbiotic traits.</title>
        <authorList>
            <person name="Miyauchi S."/>
            <person name="Kiss E."/>
            <person name="Kuo A."/>
            <person name="Drula E."/>
            <person name="Kohler A."/>
            <person name="Sanchez-Garcia M."/>
            <person name="Morin E."/>
            <person name="Andreopoulos B."/>
            <person name="Barry K.W."/>
            <person name="Bonito G."/>
            <person name="Buee M."/>
            <person name="Carver A."/>
            <person name="Chen C."/>
            <person name="Cichocki N."/>
            <person name="Clum A."/>
            <person name="Culley D."/>
            <person name="Crous P.W."/>
            <person name="Fauchery L."/>
            <person name="Girlanda M."/>
            <person name="Hayes R.D."/>
            <person name="Keri Z."/>
            <person name="LaButti K."/>
            <person name="Lipzen A."/>
            <person name="Lombard V."/>
            <person name="Magnuson J."/>
            <person name="Maillard F."/>
            <person name="Murat C."/>
            <person name="Nolan M."/>
            <person name="Ohm R.A."/>
            <person name="Pangilinan J."/>
            <person name="Pereira M.F."/>
            <person name="Perotto S."/>
            <person name="Peter M."/>
            <person name="Pfister S."/>
            <person name="Riley R."/>
            <person name="Sitrit Y."/>
            <person name="Stielow J.B."/>
            <person name="Szollosi G."/>
            <person name="Zifcakova L."/>
            <person name="Stursova M."/>
            <person name="Spatafora J.W."/>
            <person name="Tedersoo L."/>
            <person name="Vaario L.M."/>
            <person name="Yamada A."/>
            <person name="Yan M."/>
            <person name="Wang P."/>
            <person name="Xu J."/>
            <person name="Bruns T."/>
            <person name="Baldrian P."/>
            <person name="Vilgalys R."/>
            <person name="Dunand C."/>
            <person name="Henrissat B."/>
            <person name="Grigoriev I.V."/>
            <person name="Hibbett D."/>
            <person name="Nagy L.G."/>
            <person name="Martin F.M."/>
        </authorList>
    </citation>
    <scope>NUCLEOTIDE SEQUENCE</scope>
    <source>
        <strain evidence="4">UP504</strain>
    </source>
</reference>
<keyword evidence="3" id="KW-0472">Membrane</keyword>
<dbReference type="GO" id="GO:0016298">
    <property type="term" value="F:lipase activity"/>
    <property type="evidence" value="ECO:0007669"/>
    <property type="project" value="InterPro"/>
</dbReference>
<accession>A0A9P6ALY3</accession>
<keyword evidence="3" id="KW-0812">Transmembrane</keyword>
<keyword evidence="5" id="KW-1185">Reference proteome</keyword>
<protein>
    <submittedName>
        <fullName evidence="4">Uncharacterized protein</fullName>
    </submittedName>
</protein>
<dbReference type="InterPro" id="IPR019363">
    <property type="entry name" value="LDAH"/>
</dbReference>
<dbReference type="OrthoDB" id="448051at2759"/>
<organism evidence="4 5">
    <name type="scientific">Hydnum rufescens UP504</name>
    <dbReference type="NCBI Taxonomy" id="1448309"/>
    <lineage>
        <taxon>Eukaryota</taxon>
        <taxon>Fungi</taxon>
        <taxon>Dikarya</taxon>
        <taxon>Basidiomycota</taxon>
        <taxon>Agaricomycotina</taxon>
        <taxon>Agaricomycetes</taxon>
        <taxon>Cantharellales</taxon>
        <taxon>Hydnaceae</taxon>
        <taxon>Hydnum</taxon>
    </lineage>
</organism>
<evidence type="ECO:0000256" key="3">
    <source>
        <dbReference type="SAM" id="Phobius"/>
    </source>
</evidence>
<name>A0A9P6ALY3_9AGAM</name>
<dbReference type="GO" id="GO:0019915">
    <property type="term" value="P:lipid storage"/>
    <property type="evidence" value="ECO:0007669"/>
    <property type="project" value="InterPro"/>
</dbReference>
<dbReference type="Proteomes" id="UP000886523">
    <property type="component" value="Unassembled WGS sequence"/>
</dbReference>
<gene>
    <name evidence="4" type="ORF">BS47DRAFT_239743</name>
</gene>
<dbReference type="Pfam" id="PF10230">
    <property type="entry name" value="LIDHydrolase"/>
    <property type="match status" value="1"/>
</dbReference>
<evidence type="ECO:0000313" key="5">
    <source>
        <dbReference type="Proteomes" id="UP000886523"/>
    </source>
</evidence>
<dbReference type="AlphaFoldDB" id="A0A9P6ALY3"/>
<dbReference type="GO" id="GO:0005811">
    <property type="term" value="C:lipid droplet"/>
    <property type="evidence" value="ECO:0007669"/>
    <property type="project" value="InterPro"/>
</dbReference>
<evidence type="ECO:0000256" key="2">
    <source>
        <dbReference type="SAM" id="MobiDB-lite"/>
    </source>
</evidence>
<proteinExistence type="predicted"/>
<evidence type="ECO:0000313" key="4">
    <source>
        <dbReference type="EMBL" id="KAF9508242.1"/>
    </source>
</evidence>